<keyword evidence="1" id="KW-0805">Transcription regulation</keyword>
<comment type="caution">
    <text evidence="5">The sequence shown here is derived from an EMBL/GenBank/DDBJ whole genome shotgun (WGS) entry which is preliminary data.</text>
</comment>
<dbReference type="PANTHER" id="PTHR43537:SF24">
    <property type="entry name" value="GLUCONATE OPERON TRANSCRIPTIONAL REPRESSOR"/>
    <property type="match status" value="1"/>
</dbReference>
<dbReference type="SMART" id="SM00895">
    <property type="entry name" value="FCD"/>
    <property type="match status" value="1"/>
</dbReference>
<dbReference type="PANTHER" id="PTHR43537">
    <property type="entry name" value="TRANSCRIPTIONAL REGULATOR, GNTR FAMILY"/>
    <property type="match status" value="1"/>
</dbReference>
<dbReference type="InterPro" id="IPR000524">
    <property type="entry name" value="Tscrpt_reg_HTH_GntR"/>
</dbReference>
<dbReference type="EMBL" id="JAHWDQ010000003">
    <property type="protein sequence ID" value="MBW2941993.1"/>
    <property type="molecule type" value="Genomic_DNA"/>
</dbReference>
<proteinExistence type="predicted"/>
<name>A0ABS6VVF8_9GAMM</name>
<evidence type="ECO:0000256" key="3">
    <source>
        <dbReference type="ARBA" id="ARBA00023163"/>
    </source>
</evidence>
<dbReference type="CDD" id="cd07377">
    <property type="entry name" value="WHTH_GntR"/>
    <property type="match status" value="1"/>
</dbReference>
<reference evidence="5" key="1">
    <citation type="submission" date="2021-07" db="EMBL/GenBank/DDBJ databases">
        <title>Zhongshania sp. CAU 1632 isolated from seawater.</title>
        <authorList>
            <person name="Kim W."/>
        </authorList>
    </citation>
    <scope>NUCLEOTIDE SEQUENCE</scope>
    <source>
        <strain evidence="5">CAU 1632</strain>
    </source>
</reference>
<gene>
    <name evidence="5" type="ORF">KXJ70_14455</name>
</gene>
<dbReference type="RefSeq" id="WP_219044206.1">
    <property type="nucleotide sequence ID" value="NZ_JAHWDQ010000003.1"/>
</dbReference>
<organism evidence="5 6">
    <name type="scientific">Zhongshania aquimaris</name>
    <dbReference type="NCBI Taxonomy" id="2857107"/>
    <lineage>
        <taxon>Bacteria</taxon>
        <taxon>Pseudomonadati</taxon>
        <taxon>Pseudomonadota</taxon>
        <taxon>Gammaproteobacteria</taxon>
        <taxon>Cellvibrionales</taxon>
        <taxon>Spongiibacteraceae</taxon>
        <taxon>Zhongshania</taxon>
    </lineage>
</organism>
<evidence type="ECO:0000259" key="4">
    <source>
        <dbReference type="PROSITE" id="PS50949"/>
    </source>
</evidence>
<dbReference type="SMART" id="SM00345">
    <property type="entry name" value="HTH_GNTR"/>
    <property type="match status" value="1"/>
</dbReference>
<evidence type="ECO:0000256" key="1">
    <source>
        <dbReference type="ARBA" id="ARBA00023015"/>
    </source>
</evidence>
<feature type="domain" description="HTH gntR-type" evidence="4">
    <location>
        <begin position="16"/>
        <end position="84"/>
    </location>
</feature>
<keyword evidence="6" id="KW-1185">Reference proteome</keyword>
<dbReference type="Proteomes" id="UP001166291">
    <property type="component" value="Unassembled WGS sequence"/>
</dbReference>
<dbReference type="Pfam" id="PF07729">
    <property type="entry name" value="FCD"/>
    <property type="match status" value="1"/>
</dbReference>
<dbReference type="PROSITE" id="PS50949">
    <property type="entry name" value="HTH_GNTR"/>
    <property type="match status" value="1"/>
</dbReference>
<dbReference type="InterPro" id="IPR011711">
    <property type="entry name" value="GntR_C"/>
</dbReference>
<dbReference type="Pfam" id="PF00392">
    <property type="entry name" value="GntR"/>
    <property type="match status" value="1"/>
</dbReference>
<sequence>MTRSSGAIMFEAVKKQSLSEEVFSQLRERIVSQELKAGDELPSERVLCELLKVNRGAVREGMKRLQQAGLVQVRHGGATTVLDFQAEAGPELLANLLLGQDGQVQIAVARDIVRMRQVLSPAIAADAAIRQSSELADKLDALVEQMQHTQETVHLQYLTFEFWERLVDGTGNIAYRLAMNSLRKAYQPVLQLMTFILEKSVQDVSAFQALAGHIRRGETEAAFDCAKTYIDASSEAIYCFLDAYEQGST</sequence>
<protein>
    <submittedName>
        <fullName evidence="5">GntR family transcriptional regulator</fullName>
    </submittedName>
</protein>
<keyword evidence="3" id="KW-0804">Transcription</keyword>
<evidence type="ECO:0000313" key="6">
    <source>
        <dbReference type="Proteomes" id="UP001166291"/>
    </source>
</evidence>
<evidence type="ECO:0000256" key="2">
    <source>
        <dbReference type="ARBA" id="ARBA00023125"/>
    </source>
</evidence>
<evidence type="ECO:0000313" key="5">
    <source>
        <dbReference type="EMBL" id="MBW2941993.1"/>
    </source>
</evidence>
<keyword evidence="2" id="KW-0238">DNA-binding</keyword>
<accession>A0ABS6VVF8</accession>